<keyword evidence="2" id="KW-1133">Transmembrane helix</keyword>
<keyword evidence="2" id="KW-0472">Membrane</keyword>
<keyword evidence="1" id="KW-0175">Coiled coil</keyword>
<reference evidence="3 4" key="1">
    <citation type="journal article" date="2017" name="Nat. Commun.">
        <title>Genome assembly with in vitro proximity ligation data and whole-genome triplication in lettuce.</title>
        <authorList>
            <person name="Reyes-Chin-Wo S."/>
            <person name="Wang Z."/>
            <person name="Yang X."/>
            <person name="Kozik A."/>
            <person name="Arikit S."/>
            <person name="Song C."/>
            <person name="Xia L."/>
            <person name="Froenicke L."/>
            <person name="Lavelle D.O."/>
            <person name="Truco M.J."/>
            <person name="Xia R."/>
            <person name="Zhu S."/>
            <person name="Xu C."/>
            <person name="Xu H."/>
            <person name="Xu X."/>
            <person name="Cox K."/>
            <person name="Korf I."/>
            <person name="Meyers B.C."/>
            <person name="Michelmore R.W."/>
        </authorList>
    </citation>
    <scope>NUCLEOTIDE SEQUENCE [LARGE SCALE GENOMIC DNA]</scope>
    <source>
        <strain evidence="4">cv. Salinas</strain>
        <tissue evidence="3">Seedlings</tissue>
    </source>
</reference>
<dbReference type="PANTHER" id="PTHR36383:SF1">
    <property type="entry name" value="PROTEIN, PUTATIVE-RELATED"/>
    <property type="match status" value="1"/>
</dbReference>
<dbReference type="AlphaFoldDB" id="A0A9R1V7W6"/>
<feature type="coiled-coil region" evidence="1">
    <location>
        <begin position="86"/>
        <end position="154"/>
    </location>
</feature>
<feature type="transmembrane region" description="Helical" evidence="2">
    <location>
        <begin position="186"/>
        <end position="206"/>
    </location>
</feature>
<dbReference type="Proteomes" id="UP000235145">
    <property type="component" value="Unassembled WGS sequence"/>
</dbReference>
<keyword evidence="4" id="KW-1185">Reference proteome</keyword>
<dbReference type="EMBL" id="NBSK02000006">
    <property type="protein sequence ID" value="KAJ0201320.1"/>
    <property type="molecule type" value="Genomic_DNA"/>
</dbReference>
<accession>A0A9R1V7W6</accession>
<feature type="transmembrane region" description="Helical" evidence="2">
    <location>
        <begin position="212"/>
        <end position="234"/>
    </location>
</feature>
<sequence>MATTPNPTLIYSPKSSIQFTKIQFYIHSKPFRSSSSSRSGSFAVKCSNPVTDNGSADQNNNGGGLKNLLSGIVDDRVNQLLNSEENRTLLDGLDKATQRVELAKQELAQIEKQEIENQKIKEYINQLESRASEIEECQKELSEARALVEEAERSLEGEVGDKNPMMTETEREAMYKNKERFESVKAASISAIVGTLAGLPISLSQATDASQLILPSVITLISCALFGVTFRYAVRRDLDNFQLKSGTSAAFGFVKGLATLAGGPPMELEAGSILSHTFSGAVFVSENLLIFLFAGVGLDFCIKLGILSPFPIEPSVPTIKTD</sequence>
<dbReference type="PANTHER" id="PTHR36383">
    <property type="entry name" value="OS09G0529350 PROTEIN"/>
    <property type="match status" value="1"/>
</dbReference>
<comment type="caution">
    <text evidence="3">The sequence shown here is derived from an EMBL/GenBank/DDBJ whole genome shotgun (WGS) entry which is preliminary data.</text>
</comment>
<evidence type="ECO:0000256" key="1">
    <source>
        <dbReference type="SAM" id="Coils"/>
    </source>
</evidence>
<gene>
    <name evidence="3" type="ORF">LSAT_V11C600301950</name>
</gene>
<proteinExistence type="predicted"/>
<name>A0A9R1V7W6_LACSA</name>
<evidence type="ECO:0000313" key="4">
    <source>
        <dbReference type="Proteomes" id="UP000235145"/>
    </source>
</evidence>
<evidence type="ECO:0000313" key="3">
    <source>
        <dbReference type="EMBL" id="KAJ0201320.1"/>
    </source>
</evidence>
<protein>
    <recommendedName>
        <fullName evidence="5">Homer protein</fullName>
    </recommendedName>
</protein>
<evidence type="ECO:0000256" key="2">
    <source>
        <dbReference type="SAM" id="Phobius"/>
    </source>
</evidence>
<dbReference type="OrthoDB" id="198474at2759"/>
<organism evidence="3 4">
    <name type="scientific">Lactuca sativa</name>
    <name type="common">Garden lettuce</name>
    <dbReference type="NCBI Taxonomy" id="4236"/>
    <lineage>
        <taxon>Eukaryota</taxon>
        <taxon>Viridiplantae</taxon>
        <taxon>Streptophyta</taxon>
        <taxon>Embryophyta</taxon>
        <taxon>Tracheophyta</taxon>
        <taxon>Spermatophyta</taxon>
        <taxon>Magnoliopsida</taxon>
        <taxon>eudicotyledons</taxon>
        <taxon>Gunneridae</taxon>
        <taxon>Pentapetalae</taxon>
        <taxon>asterids</taxon>
        <taxon>campanulids</taxon>
        <taxon>Asterales</taxon>
        <taxon>Asteraceae</taxon>
        <taxon>Cichorioideae</taxon>
        <taxon>Cichorieae</taxon>
        <taxon>Lactucinae</taxon>
        <taxon>Lactuca</taxon>
    </lineage>
</organism>
<keyword evidence="2" id="KW-0812">Transmembrane</keyword>
<evidence type="ECO:0008006" key="5">
    <source>
        <dbReference type="Google" id="ProtNLM"/>
    </source>
</evidence>